<evidence type="ECO:0000256" key="2">
    <source>
        <dbReference type="SAM" id="SignalP"/>
    </source>
</evidence>
<dbReference type="EMBL" id="FMTP01000010">
    <property type="protein sequence ID" value="SCW95611.1"/>
    <property type="molecule type" value="Genomic_DNA"/>
</dbReference>
<accession>A0A1G4UPM6</accession>
<name>A0A1G4UPM6_9HYPH</name>
<reference evidence="4" key="1">
    <citation type="submission" date="2016-10" db="EMBL/GenBank/DDBJ databases">
        <authorList>
            <person name="Varghese N."/>
            <person name="Submissions S."/>
        </authorList>
    </citation>
    <scope>NUCLEOTIDE SEQUENCE [LARGE SCALE GENOMIC DNA]</scope>
    <source>
        <strain evidence="4">CGMCC 1.1761</strain>
    </source>
</reference>
<feature type="chain" id="PRO_5011774826" description="Secreted protein" evidence="2">
    <location>
        <begin position="22"/>
        <end position="93"/>
    </location>
</feature>
<dbReference type="RefSeq" id="WP_091444120.1">
    <property type="nucleotide sequence ID" value="NZ_FMTP01000010.1"/>
</dbReference>
<feature type="signal peptide" evidence="2">
    <location>
        <begin position="1"/>
        <end position="21"/>
    </location>
</feature>
<evidence type="ECO:0000313" key="4">
    <source>
        <dbReference type="Proteomes" id="UP000198889"/>
    </source>
</evidence>
<organism evidence="3 4">
    <name type="scientific">Ancylobacter rudongensis</name>
    <dbReference type="NCBI Taxonomy" id="177413"/>
    <lineage>
        <taxon>Bacteria</taxon>
        <taxon>Pseudomonadati</taxon>
        <taxon>Pseudomonadota</taxon>
        <taxon>Alphaproteobacteria</taxon>
        <taxon>Hyphomicrobiales</taxon>
        <taxon>Xanthobacteraceae</taxon>
        <taxon>Ancylobacter</taxon>
    </lineage>
</organism>
<dbReference type="Proteomes" id="UP000198889">
    <property type="component" value="Unassembled WGS sequence"/>
</dbReference>
<gene>
    <name evidence="3" type="ORF">SAMN05660859_0065</name>
</gene>
<feature type="region of interest" description="Disordered" evidence="1">
    <location>
        <begin position="71"/>
        <end position="93"/>
    </location>
</feature>
<sequence length="93" mass="10442">MRGYLLTLGTALSVLVNALLAGQPTETLCYRAAKARRAGRGWGCVFCQLADLFDRDHCGNTLRWWETRRERDMQSNDRADAAGIDRDERGLAP</sequence>
<evidence type="ECO:0000313" key="3">
    <source>
        <dbReference type="EMBL" id="SCW95611.1"/>
    </source>
</evidence>
<keyword evidence="2" id="KW-0732">Signal</keyword>
<protein>
    <recommendedName>
        <fullName evidence="5">Secreted protein</fullName>
    </recommendedName>
</protein>
<dbReference type="STRING" id="177413.SAMN05660859_0065"/>
<proteinExistence type="predicted"/>
<dbReference type="AlphaFoldDB" id="A0A1G4UPM6"/>
<keyword evidence="4" id="KW-1185">Reference proteome</keyword>
<evidence type="ECO:0008006" key="5">
    <source>
        <dbReference type="Google" id="ProtNLM"/>
    </source>
</evidence>
<evidence type="ECO:0000256" key="1">
    <source>
        <dbReference type="SAM" id="MobiDB-lite"/>
    </source>
</evidence>